<dbReference type="GO" id="GO:0009882">
    <property type="term" value="F:blue light photoreceptor activity"/>
    <property type="evidence" value="ECO:0007669"/>
    <property type="project" value="InterPro"/>
</dbReference>
<dbReference type="eggNOG" id="COG5001">
    <property type="taxonomic scope" value="Bacteria"/>
</dbReference>
<dbReference type="SUPFAM" id="SSF54975">
    <property type="entry name" value="Acylphosphatase/BLUF domain-like"/>
    <property type="match status" value="1"/>
</dbReference>
<gene>
    <name evidence="2" type="ORF">R2601_09270</name>
</gene>
<name>Q0FHM9_SALBH</name>
<dbReference type="Gene3D" id="3.30.70.100">
    <property type="match status" value="1"/>
</dbReference>
<sequence length="131" mass="14829">MITQMLYTSLSRHPRGHSSDYDILQEAMRNNRSGGVTGYLLRDTDRFCQVLEGPQRVLESLYNRIHLDPRHYQIVLRMQREVRERSFLGWSMGYGSLSAEDSAVLERSFAGPPKAVLLAFGRVGRIAGVSG</sequence>
<evidence type="ECO:0000313" key="2">
    <source>
        <dbReference type="EMBL" id="EAU43704.1"/>
    </source>
</evidence>
<proteinExistence type="predicted"/>
<protein>
    <submittedName>
        <fullName evidence="2">BLUF</fullName>
    </submittedName>
</protein>
<accession>Q0FHM9</accession>
<dbReference type="GO" id="GO:0071949">
    <property type="term" value="F:FAD binding"/>
    <property type="evidence" value="ECO:0007669"/>
    <property type="project" value="InterPro"/>
</dbReference>
<dbReference type="HOGENOM" id="CLU_097099_2_1_5"/>
<dbReference type="SMART" id="SM01034">
    <property type="entry name" value="BLUF"/>
    <property type="match status" value="1"/>
</dbReference>
<dbReference type="EMBL" id="AATQ01000070">
    <property type="protein sequence ID" value="EAU43704.1"/>
    <property type="molecule type" value="Genomic_DNA"/>
</dbReference>
<dbReference type="InterPro" id="IPR036046">
    <property type="entry name" value="Acylphosphatase-like_dom_sf"/>
</dbReference>
<dbReference type="Pfam" id="PF04940">
    <property type="entry name" value="BLUF"/>
    <property type="match status" value="1"/>
</dbReference>
<keyword evidence="3" id="KW-1185">Reference proteome</keyword>
<comment type="caution">
    <text evidence="2">The sequence shown here is derived from an EMBL/GenBank/DDBJ whole genome shotgun (WGS) entry which is preliminary data.</text>
</comment>
<dbReference type="InterPro" id="IPR007024">
    <property type="entry name" value="BLUF_domain"/>
</dbReference>
<dbReference type="AlphaFoldDB" id="Q0FHM9"/>
<dbReference type="Proteomes" id="UP000006230">
    <property type="component" value="Unassembled WGS sequence"/>
</dbReference>
<organism evidence="2 3">
    <name type="scientific">Salipiger bermudensis (strain DSM 26914 / JCM 13377 / KCTC 12554 / HTCC2601)</name>
    <name type="common">Pelagibaca bermudensis</name>
    <dbReference type="NCBI Taxonomy" id="314265"/>
    <lineage>
        <taxon>Bacteria</taxon>
        <taxon>Pseudomonadati</taxon>
        <taxon>Pseudomonadota</taxon>
        <taxon>Alphaproteobacteria</taxon>
        <taxon>Rhodobacterales</taxon>
        <taxon>Roseobacteraceae</taxon>
        <taxon>Salipiger</taxon>
    </lineage>
</organism>
<reference evidence="2 3" key="1">
    <citation type="journal article" date="2010" name="J. Bacteriol.">
        <title>Genome sequences of Pelagibaca bermudensis HTCC2601T and Maritimibacter alkaliphilus HTCC2654T, the type strains of two marine Roseobacter genera.</title>
        <authorList>
            <person name="Thrash J.C."/>
            <person name="Cho J.C."/>
            <person name="Ferriera S."/>
            <person name="Johnson J."/>
            <person name="Vergin K.L."/>
            <person name="Giovannoni S.J."/>
        </authorList>
    </citation>
    <scope>NUCLEOTIDE SEQUENCE [LARGE SCALE GENOMIC DNA]</scope>
    <source>
        <strain evidence="3">DSM 26914 / JCM 13377 / KCTC 12554 / HTCC2601</strain>
    </source>
</reference>
<dbReference type="STRING" id="314265.R2601_09270"/>
<dbReference type="OrthoDB" id="196105at2"/>
<feature type="domain" description="BLUF" evidence="1">
    <location>
        <begin position="2"/>
        <end position="93"/>
    </location>
</feature>
<dbReference type="PROSITE" id="PS50925">
    <property type="entry name" value="BLUF"/>
    <property type="match status" value="1"/>
</dbReference>
<evidence type="ECO:0000313" key="3">
    <source>
        <dbReference type="Proteomes" id="UP000006230"/>
    </source>
</evidence>
<evidence type="ECO:0000259" key="1">
    <source>
        <dbReference type="PROSITE" id="PS50925"/>
    </source>
</evidence>